<name>A0A918C1R6_9DEIO</name>
<keyword evidence="2" id="KW-1185">Reference proteome</keyword>
<dbReference type="InterPro" id="IPR019694">
    <property type="entry name" value="Phage_HP1_Orf23"/>
</dbReference>
<evidence type="ECO:0000313" key="2">
    <source>
        <dbReference type="Proteomes" id="UP000603865"/>
    </source>
</evidence>
<evidence type="ECO:0008006" key="3">
    <source>
        <dbReference type="Google" id="ProtNLM"/>
    </source>
</evidence>
<reference evidence="1" key="2">
    <citation type="submission" date="2020-09" db="EMBL/GenBank/DDBJ databases">
        <authorList>
            <person name="Sun Q."/>
            <person name="Ohkuma M."/>
        </authorList>
    </citation>
    <scope>NUCLEOTIDE SEQUENCE</scope>
    <source>
        <strain evidence="1">JCM 31311</strain>
    </source>
</reference>
<comment type="caution">
    <text evidence="1">The sequence shown here is derived from an EMBL/GenBank/DDBJ whole genome shotgun (WGS) entry which is preliminary data.</text>
</comment>
<dbReference type="RefSeq" id="WP_189088551.1">
    <property type="nucleotide sequence ID" value="NZ_BMQL01000004.1"/>
</dbReference>
<dbReference type="EMBL" id="BMQL01000004">
    <property type="protein sequence ID" value="GGR00295.1"/>
    <property type="molecule type" value="Genomic_DNA"/>
</dbReference>
<dbReference type="AlphaFoldDB" id="A0A918C1R6"/>
<protein>
    <recommendedName>
        <fullName evidence="3">Phage tail protein</fullName>
    </recommendedName>
</protein>
<organism evidence="1 2">
    <name type="scientific">Deinococcus ruber</name>
    <dbReference type="NCBI Taxonomy" id="1848197"/>
    <lineage>
        <taxon>Bacteria</taxon>
        <taxon>Thermotogati</taxon>
        <taxon>Deinococcota</taxon>
        <taxon>Deinococci</taxon>
        <taxon>Deinococcales</taxon>
        <taxon>Deinococcaceae</taxon>
        <taxon>Deinococcus</taxon>
    </lineage>
</organism>
<sequence>MTLPKVTTEFNDFGLGLVPPAGADVHAKVGVASAGPLTPQSLARSSQVLTTYVGGPLAGAMAIALGEASPVIGMRVATDVQGTVGTVTHTGTGTSIPTPSGNPTDAVSISARITRAGASLSAATAAYILTVNGVDRAERAMPVSGIVAVDGTGLTLTFAAGTFVVGDVFSLSATAPGATLSAMMTALTSLLATRPKIRLVHVLGTANAALAAAVDALAQERESVNYFVHFVLQARPMNDGETMSDYLTAINTVFAGFASDRIAIALDGGEMYNPLTKTLERRNSAWKATPRRVTQPIGDSAYRVRTGPLSAMGVLTFDAGLTGDNGRYLALRTFDGRDGVYIANWPLMSVEGSDYDEVQARECADEAARIGYLSAQEFLGEGLAVDLTTGKILESAAQTFEAYVTGRIQAALSDNVSGIRITVDRAENILSTKHFTFDVGVIPKGYARRITQRIGFVNPALLTQTVAAPAPAATGGS</sequence>
<dbReference type="Proteomes" id="UP000603865">
    <property type="component" value="Unassembled WGS sequence"/>
</dbReference>
<proteinExistence type="predicted"/>
<accession>A0A918C1R6</accession>
<gene>
    <name evidence="1" type="ORF">GCM10008957_11320</name>
</gene>
<dbReference type="Pfam" id="PF10758">
    <property type="entry name" value="DUF2586"/>
    <property type="match status" value="1"/>
</dbReference>
<evidence type="ECO:0000313" key="1">
    <source>
        <dbReference type="EMBL" id="GGR00295.1"/>
    </source>
</evidence>
<reference evidence="1" key="1">
    <citation type="journal article" date="2014" name="Int. J. Syst. Evol. Microbiol.">
        <title>Complete genome sequence of Corynebacterium casei LMG S-19264T (=DSM 44701T), isolated from a smear-ripened cheese.</title>
        <authorList>
            <consortium name="US DOE Joint Genome Institute (JGI-PGF)"/>
            <person name="Walter F."/>
            <person name="Albersmeier A."/>
            <person name="Kalinowski J."/>
            <person name="Ruckert C."/>
        </authorList>
    </citation>
    <scope>NUCLEOTIDE SEQUENCE</scope>
    <source>
        <strain evidence="1">JCM 31311</strain>
    </source>
</reference>